<keyword evidence="3" id="KW-1185">Reference proteome</keyword>
<dbReference type="Proteomes" id="UP001165121">
    <property type="component" value="Unassembled WGS sequence"/>
</dbReference>
<evidence type="ECO:0000313" key="2">
    <source>
        <dbReference type="EMBL" id="GMF31512.1"/>
    </source>
</evidence>
<dbReference type="AlphaFoldDB" id="A0A9W6UDN4"/>
<evidence type="ECO:0000256" key="1">
    <source>
        <dbReference type="SAM" id="MobiDB-lite"/>
    </source>
</evidence>
<feature type="compositionally biased region" description="Polar residues" evidence="1">
    <location>
        <begin position="26"/>
        <end position="37"/>
    </location>
</feature>
<dbReference type="EMBL" id="BSXT01000636">
    <property type="protein sequence ID" value="GMF31512.1"/>
    <property type="molecule type" value="Genomic_DNA"/>
</dbReference>
<comment type="caution">
    <text evidence="2">The sequence shown here is derived from an EMBL/GenBank/DDBJ whole genome shotgun (WGS) entry which is preliminary data.</text>
</comment>
<accession>A0A9W6UDN4</accession>
<gene>
    <name evidence="2" type="ORF">Pfra01_000725500</name>
</gene>
<sequence>MAPTAEATLQQEKSRQELPIRKRTPSLETCETETVGSETPVHRDGPSTESIQTSSCRGLREYAASGGAHSKDCSLTRSGRVSKPPSWIGDYIYVAYANTNSDEFMSCSVSWEKPREDAACNSKG</sequence>
<name>A0A9W6UDN4_9STRA</name>
<dbReference type="OrthoDB" id="10581608at2759"/>
<proteinExistence type="predicted"/>
<organism evidence="2 3">
    <name type="scientific">Phytophthora fragariaefolia</name>
    <dbReference type="NCBI Taxonomy" id="1490495"/>
    <lineage>
        <taxon>Eukaryota</taxon>
        <taxon>Sar</taxon>
        <taxon>Stramenopiles</taxon>
        <taxon>Oomycota</taxon>
        <taxon>Peronosporomycetes</taxon>
        <taxon>Peronosporales</taxon>
        <taxon>Peronosporaceae</taxon>
        <taxon>Phytophthora</taxon>
    </lineage>
</organism>
<feature type="region of interest" description="Disordered" evidence="1">
    <location>
        <begin position="1"/>
        <end position="55"/>
    </location>
</feature>
<protein>
    <submittedName>
        <fullName evidence="2">Unnamed protein product</fullName>
    </submittedName>
</protein>
<evidence type="ECO:0000313" key="3">
    <source>
        <dbReference type="Proteomes" id="UP001165121"/>
    </source>
</evidence>
<reference evidence="2" key="1">
    <citation type="submission" date="2023-04" db="EMBL/GenBank/DDBJ databases">
        <title>Phytophthora fragariaefolia NBRC 109709.</title>
        <authorList>
            <person name="Ichikawa N."/>
            <person name="Sato H."/>
            <person name="Tonouchi N."/>
        </authorList>
    </citation>
    <scope>NUCLEOTIDE SEQUENCE</scope>
    <source>
        <strain evidence="2">NBRC 109709</strain>
    </source>
</reference>